<name>A0AAN7R2K2_TRANT</name>
<reference evidence="3 4" key="1">
    <citation type="journal article" date="2023" name="Hortic Res">
        <title>Pangenome of water caltrop reveals structural variations and asymmetric subgenome divergence after allopolyploidization.</title>
        <authorList>
            <person name="Zhang X."/>
            <person name="Chen Y."/>
            <person name="Wang L."/>
            <person name="Yuan Y."/>
            <person name="Fang M."/>
            <person name="Shi L."/>
            <person name="Lu R."/>
            <person name="Comes H.P."/>
            <person name="Ma Y."/>
            <person name="Chen Y."/>
            <person name="Huang G."/>
            <person name="Zhou Y."/>
            <person name="Zheng Z."/>
            <person name="Qiu Y."/>
        </authorList>
    </citation>
    <scope>NUCLEOTIDE SEQUENCE [LARGE SCALE GENOMIC DNA]</scope>
    <source>
        <strain evidence="3">F231</strain>
    </source>
</reference>
<evidence type="ECO:0000313" key="3">
    <source>
        <dbReference type="EMBL" id="KAK4784951.1"/>
    </source>
</evidence>
<feature type="signal peptide" evidence="2">
    <location>
        <begin position="1"/>
        <end position="19"/>
    </location>
</feature>
<gene>
    <name evidence="3" type="ORF">SAY86_001640</name>
</gene>
<sequence>MAHCALALLILLQILAANSSNVTAMRSIGFMEGLQESPNVAAENPQFLEKASSHGGRMITEHMAAGLKGKFDPYASSKRKVRKGSDPIHNRS</sequence>
<dbReference type="PANTHER" id="PTHR36726:SF4">
    <property type="entry name" value="CLAVATA3_ESR (CLE)-RELATED PROTEIN 45"/>
    <property type="match status" value="1"/>
</dbReference>
<evidence type="ECO:0000256" key="1">
    <source>
        <dbReference type="SAM" id="MobiDB-lite"/>
    </source>
</evidence>
<dbReference type="PANTHER" id="PTHR36726">
    <property type="entry name" value="CLAVATA3/ESR (CLE)-RELATED PROTEIN 45"/>
    <property type="match status" value="1"/>
</dbReference>
<organism evidence="3 4">
    <name type="scientific">Trapa natans</name>
    <name type="common">Water chestnut</name>
    <dbReference type="NCBI Taxonomy" id="22666"/>
    <lineage>
        <taxon>Eukaryota</taxon>
        <taxon>Viridiplantae</taxon>
        <taxon>Streptophyta</taxon>
        <taxon>Embryophyta</taxon>
        <taxon>Tracheophyta</taxon>
        <taxon>Spermatophyta</taxon>
        <taxon>Magnoliopsida</taxon>
        <taxon>eudicotyledons</taxon>
        <taxon>Gunneridae</taxon>
        <taxon>Pentapetalae</taxon>
        <taxon>rosids</taxon>
        <taxon>malvids</taxon>
        <taxon>Myrtales</taxon>
        <taxon>Lythraceae</taxon>
        <taxon>Trapa</taxon>
    </lineage>
</organism>
<keyword evidence="2" id="KW-0732">Signal</keyword>
<dbReference type="AlphaFoldDB" id="A0AAN7R2K2"/>
<protein>
    <submittedName>
        <fullName evidence="3">Uncharacterized protein</fullName>
    </submittedName>
</protein>
<feature type="chain" id="PRO_5043027502" evidence="2">
    <location>
        <begin position="20"/>
        <end position="92"/>
    </location>
</feature>
<accession>A0AAN7R2K2</accession>
<dbReference type="Proteomes" id="UP001346149">
    <property type="component" value="Unassembled WGS sequence"/>
</dbReference>
<proteinExistence type="predicted"/>
<feature type="region of interest" description="Disordered" evidence="1">
    <location>
        <begin position="70"/>
        <end position="92"/>
    </location>
</feature>
<evidence type="ECO:0000256" key="2">
    <source>
        <dbReference type="SAM" id="SignalP"/>
    </source>
</evidence>
<keyword evidence="4" id="KW-1185">Reference proteome</keyword>
<comment type="caution">
    <text evidence="3">The sequence shown here is derived from an EMBL/GenBank/DDBJ whole genome shotgun (WGS) entry which is preliminary data.</text>
</comment>
<evidence type="ECO:0000313" key="4">
    <source>
        <dbReference type="Proteomes" id="UP001346149"/>
    </source>
</evidence>
<dbReference type="EMBL" id="JAXQNO010000013">
    <property type="protein sequence ID" value="KAK4784951.1"/>
    <property type="molecule type" value="Genomic_DNA"/>
</dbReference>
<feature type="compositionally biased region" description="Basic and acidic residues" evidence="1">
    <location>
        <begin position="83"/>
        <end position="92"/>
    </location>
</feature>
<dbReference type="InterPro" id="IPR038821">
    <property type="entry name" value="CLE45-like"/>
</dbReference>